<organism evidence="1 2">
    <name type="scientific">Dendrolimus kikuchii</name>
    <dbReference type="NCBI Taxonomy" id="765133"/>
    <lineage>
        <taxon>Eukaryota</taxon>
        <taxon>Metazoa</taxon>
        <taxon>Ecdysozoa</taxon>
        <taxon>Arthropoda</taxon>
        <taxon>Hexapoda</taxon>
        <taxon>Insecta</taxon>
        <taxon>Pterygota</taxon>
        <taxon>Neoptera</taxon>
        <taxon>Endopterygota</taxon>
        <taxon>Lepidoptera</taxon>
        <taxon>Glossata</taxon>
        <taxon>Ditrysia</taxon>
        <taxon>Bombycoidea</taxon>
        <taxon>Lasiocampidae</taxon>
        <taxon>Dendrolimus</taxon>
    </lineage>
</organism>
<dbReference type="EMBL" id="CM034388">
    <property type="protein sequence ID" value="KAJ0183529.1"/>
    <property type="molecule type" value="Genomic_DNA"/>
</dbReference>
<comment type="caution">
    <text evidence="1">The sequence shown here is derived from an EMBL/GenBank/DDBJ whole genome shotgun (WGS) entry which is preliminary data.</text>
</comment>
<protein>
    <submittedName>
        <fullName evidence="1">Uncharacterized protein</fullName>
    </submittedName>
</protein>
<accession>A0ACC1DHT3</accession>
<evidence type="ECO:0000313" key="2">
    <source>
        <dbReference type="Proteomes" id="UP000824533"/>
    </source>
</evidence>
<dbReference type="Proteomes" id="UP000824533">
    <property type="component" value="Linkage Group LG02"/>
</dbReference>
<gene>
    <name evidence="1" type="ORF">K1T71_001505</name>
</gene>
<reference evidence="1 2" key="1">
    <citation type="journal article" date="2021" name="Front. Genet.">
        <title>Chromosome-Level Genome Assembly Reveals Significant Gene Expansion in the Toll and IMD Signaling Pathways of Dendrolimus kikuchii.</title>
        <authorList>
            <person name="Zhou J."/>
            <person name="Wu P."/>
            <person name="Xiong Z."/>
            <person name="Liu N."/>
            <person name="Zhao N."/>
            <person name="Ji M."/>
            <person name="Qiu Y."/>
            <person name="Yang B."/>
        </authorList>
    </citation>
    <scope>NUCLEOTIDE SEQUENCE [LARGE SCALE GENOMIC DNA]</scope>
    <source>
        <strain evidence="1">Ann1</strain>
    </source>
</reference>
<sequence length="563" mass="65344">MSQGSSFNDQSTLCHICNTAIPKPFILDHMKSSFHINNYQIIDNISGRFKGYIKVDNNNEINSDTEQTHDEFCDVCSISYSSVQKFNHISSDHHKNLVVYTQILPKICILFKDVVNNLDVIDELREILNEREETISNESNEHIKSNSINVSKEIYQNPKESYSYENVDSDEYDIKDTSIDEASQVSMQTQEYSVNDSKPNKEIEETPCTTIKHVLIQKISEIVNELNKTNLNQKTVTNRPFDMIYCDICNVHKTFKGFNGHLRGKTHRKKSKELNVPEQFPKSKNVRVQKTYCDVCDVYKCMEMHCESLKHKKKVCKKLLANNHYNTYITDTYDDGVKYCRVCKVVFNVNKTINHIENTDHLEKYKKILRNFNITKVGNDYFCPTCDVFDHDIVKHVREKHKTPLLFPYETFCEVCRIKVPKRNVGLHNQGKLHADNIKGKEGKHFKYIDIVVEDMASIKEMITVENCRLKCKVCDAIFSEAPKLMTHIQSDVHNNRLKNFYMNNGIETLSDNEYGCNYCQKIIKKFNVFEHINVKEHKEKIEDGLASNSEPTIDIGETACNS</sequence>
<proteinExistence type="predicted"/>
<evidence type="ECO:0000313" key="1">
    <source>
        <dbReference type="EMBL" id="KAJ0183529.1"/>
    </source>
</evidence>
<keyword evidence="2" id="KW-1185">Reference proteome</keyword>
<name>A0ACC1DHT3_9NEOP</name>